<dbReference type="STRING" id="1802624.A2982_02360"/>
<organism evidence="3 4">
    <name type="scientific">candidate division WWE3 bacterium RIFCSPLOWO2_01_FULL_39_13</name>
    <dbReference type="NCBI Taxonomy" id="1802624"/>
    <lineage>
        <taxon>Bacteria</taxon>
        <taxon>Katanobacteria</taxon>
    </lineage>
</organism>
<evidence type="ECO:0000313" key="3">
    <source>
        <dbReference type="EMBL" id="OGC51088.1"/>
    </source>
</evidence>
<dbReference type="Gene3D" id="3.30.70.60">
    <property type="match status" value="1"/>
</dbReference>
<dbReference type="EMBL" id="MEVH01000031">
    <property type="protein sequence ID" value="OGC51088.1"/>
    <property type="molecule type" value="Genomic_DNA"/>
</dbReference>
<reference evidence="3 4" key="1">
    <citation type="journal article" date="2016" name="Nat. Commun.">
        <title>Thousands of microbial genomes shed light on interconnected biogeochemical processes in an aquifer system.</title>
        <authorList>
            <person name="Anantharaman K."/>
            <person name="Brown C.T."/>
            <person name="Hug L.A."/>
            <person name="Sharon I."/>
            <person name="Castelle C.J."/>
            <person name="Probst A.J."/>
            <person name="Thomas B.C."/>
            <person name="Singh A."/>
            <person name="Wilkins M.J."/>
            <person name="Karaoz U."/>
            <person name="Brodie E.L."/>
            <person name="Williams K.H."/>
            <person name="Hubbard S.S."/>
            <person name="Banfield J.F."/>
        </authorList>
    </citation>
    <scope>NUCLEOTIDE SEQUENCE [LARGE SCALE GENOMIC DNA]</scope>
</reference>
<feature type="region of interest" description="Disordered" evidence="1">
    <location>
        <begin position="1"/>
        <end position="50"/>
    </location>
</feature>
<name>A0A1F4V1P0_UNCKA</name>
<keyword evidence="2" id="KW-1133">Transmembrane helix</keyword>
<keyword evidence="2" id="KW-0472">Membrane</keyword>
<accession>A0A1F4V1P0</accession>
<feature type="compositionally biased region" description="Polar residues" evidence="1">
    <location>
        <begin position="15"/>
        <end position="46"/>
    </location>
</feature>
<feature type="transmembrane region" description="Helical" evidence="2">
    <location>
        <begin position="63"/>
        <end position="89"/>
    </location>
</feature>
<dbReference type="Proteomes" id="UP000178771">
    <property type="component" value="Unassembled WGS sequence"/>
</dbReference>
<evidence type="ECO:0000256" key="2">
    <source>
        <dbReference type="SAM" id="Phobius"/>
    </source>
</evidence>
<dbReference type="AlphaFoldDB" id="A0A1F4V1P0"/>
<sequence length="376" mass="41775">MDNKDTDEDRKSPETPESLNPDNTVNSQPSAQTGNPVQAPPQQANMSAKIKIPKKPKKEFSMFLSYLKTFFVIIIELGIILMVVMFVIIPQYNRYLELPPQLKDKKAERVVIDEQVNYLRNISELGDKLDEYSVLSKQAIPVSDVEIPYYLNQLLYMAEQSNVTVTEQSYIGVEESDSEQSVADASSSDIVELEKPDPMAPFPLGVGDPFEEDIGLQNPIPKTATAASKIAVKMGIEGTYEDLTKFLEMLEKSRRLMNVAAIEFSLVKKDQNSTDTASAKKEGVEVPAFHLNMSIMGYFLEESDASGLDVKVLISKPVREGIITTLSNMDYYYIEPSDIEVGKINPFEDTTIVPTAENTPKVPAVNPGLDIIPPLP</sequence>
<evidence type="ECO:0000313" key="4">
    <source>
        <dbReference type="Proteomes" id="UP000178771"/>
    </source>
</evidence>
<gene>
    <name evidence="3" type="ORF">A2982_02360</name>
</gene>
<dbReference type="InterPro" id="IPR014717">
    <property type="entry name" value="Transl_elong_EF1B/ribsomal_bS6"/>
</dbReference>
<evidence type="ECO:0000256" key="1">
    <source>
        <dbReference type="SAM" id="MobiDB-lite"/>
    </source>
</evidence>
<comment type="caution">
    <text evidence="3">The sequence shown here is derived from an EMBL/GenBank/DDBJ whole genome shotgun (WGS) entry which is preliminary data.</text>
</comment>
<protein>
    <submittedName>
        <fullName evidence="3">Uncharacterized protein</fullName>
    </submittedName>
</protein>
<proteinExistence type="predicted"/>
<feature type="compositionally biased region" description="Basic and acidic residues" evidence="1">
    <location>
        <begin position="1"/>
        <end position="14"/>
    </location>
</feature>
<keyword evidence="2" id="KW-0812">Transmembrane</keyword>